<dbReference type="PROSITE" id="PS51257">
    <property type="entry name" value="PROKAR_LIPOPROTEIN"/>
    <property type="match status" value="1"/>
</dbReference>
<gene>
    <name evidence="2" type="ORF">CR205_18375</name>
</gene>
<dbReference type="InterPro" id="IPR015943">
    <property type="entry name" value="WD40/YVTN_repeat-like_dom_sf"/>
</dbReference>
<dbReference type="NCBIfam" id="NF045728">
    <property type="entry name" value="glycosyl_F510_1955"/>
    <property type="match status" value="1"/>
</dbReference>
<reference evidence="2 3" key="1">
    <citation type="submission" date="2017-10" db="EMBL/GenBank/DDBJ databases">
        <title>Bacillus sp. nov., a halophilic bacterium isolated from a Yangshapao Lake.</title>
        <authorList>
            <person name="Wang H."/>
        </authorList>
    </citation>
    <scope>NUCLEOTIDE SEQUENCE [LARGE SCALE GENOMIC DNA]</scope>
    <source>
        <strain evidence="2 3">YSP-3</strain>
    </source>
</reference>
<dbReference type="EMBL" id="PDOF01000004">
    <property type="protein sequence ID" value="PYZ95500.1"/>
    <property type="molecule type" value="Genomic_DNA"/>
</dbReference>
<dbReference type="OrthoDB" id="9764804at2"/>
<evidence type="ECO:0000313" key="3">
    <source>
        <dbReference type="Proteomes" id="UP000248066"/>
    </source>
</evidence>
<dbReference type="InterPro" id="IPR054817">
    <property type="entry name" value="Glycosyl_F510_1955-like"/>
</dbReference>
<sequence length="342" mass="37029">MKKTAWIGISFGLAAAIAACQGEDRPETGSDQESAADEGAVTQEPVSLKDDDFYIQNDELEITHIHGLGYAGNEGLLYVATHHGLAVYDGGAWYETAEERNDYMGFNAVDSGFYTSGHPGEASSFDVDPIGLVKSTDGGRTVESLDLLGMTDFHVKGAGYYSNAIYAYNPMPNDRLDEAGLYVTLDDGETWEKAAADGLPEGNYDQGGHPDYVIAVHPLEEDTLAVGTSEGLFWSDDYGETFDETALDLPVMSAVFHEEDVYAAVWDGEVRLIQMEGDEFTELDMPGIGEQDGIQYIAVNPENRKEIAVTTFMGDGFLSSNGGTEWTQIIEAGGVQQHAHES</sequence>
<evidence type="ECO:0008006" key="4">
    <source>
        <dbReference type="Google" id="ProtNLM"/>
    </source>
</evidence>
<dbReference type="SUPFAM" id="SSF110296">
    <property type="entry name" value="Oligoxyloglucan reducing end-specific cellobiohydrolase"/>
    <property type="match status" value="1"/>
</dbReference>
<name>A0A2W0H5R0_9BACI</name>
<organism evidence="2 3">
    <name type="scientific">Alteribacter lacisalsi</name>
    <dbReference type="NCBI Taxonomy" id="2045244"/>
    <lineage>
        <taxon>Bacteria</taxon>
        <taxon>Bacillati</taxon>
        <taxon>Bacillota</taxon>
        <taxon>Bacilli</taxon>
        <taxon>Bacillales</taxon>
        <taxon>Bacillaceae</taxon>
        <taxon>Alteribacter</taxon>
    </lineage>
</organism>
<dbReference type="AlphaFoldDB" id="A0A2W0H5R0"/>
<evidence type="ECO:0000256" key="1">
    <source>
        <dbReference type="SAM" id="MobiDB-lite"/>
    </source>
</evidence>
<dbReference type="Gene3D" id="2.130.10.10">
    <property type="entry name" value="YVTN repeat-like/Quinoprotein amine dehydrogenase"/>
    <property type="match status" value="1"/>
</dbReference>
<proteinExistence type="predicted"/>
<accession>A0A2W0H5R0</accession>
<protein>
    <recommendedName>
        <fullName evidence="4">Sortilin N-terminal domain-containing protein</fullName>
    </recommendedName>
</protein>
<feature type="region of interest" description="Disordered" evidence="1">
    <location>
        <begin position="22"/>
        <end position="43"/>
    </location>
</feature>
<comment type="caution">
    <text evidence="2">The sequence shown here is derived from an EMBL/GenBank/DDBJ whole genome shotgun (WGS) entry which is preliminary data.</text>
</comment>
<keyword evidence="3" id="KW-1185">Reference proteome</keyword>
<dbReference type="RefSeq" id="WP_110521626.1">
    <property type="nucleotide sequence ID" value="NZ_PDOF01000004.1"/>
</dbReference>
<evidence type="ECO:0000313" key="2">
    <source>
        <dbReference type="EMBL" id="PYZ95500.1"/>
    </source>
</evidence>
<dbReference type="Proteomes" id="UP000248066">
    <property type="component" value="Unassembled WGS sequence"/>
</dbReference>